<dbReference type="PROSITE" id="PS50928">
    <property type="entry name" value="ABC_TM1"/>
    <property type="match status" value="1"/>
</dbReference>
<keyword evidence="4" id="KW-1003">Cell membrane</keyword>
<feature type="transmembrane region" description="Helical" evidence="8">
    <location>
        <begin position="86"/>
        <end position="108"/>
    </location>
</feature>
<evidence type="ECO:0000256" key="2">
    <source>
        <dbReference type="ARBA" id="ARBA00007069"/>
    </source>
</evidence>
<dbReference type="AlphaFoldDB" id="A4U8R9"/>
<evidence type="ECO:0000256" key="1">
    <source>
        <dbReference type="ARBA" id="ARBA00004651"/>
    </source>
</evidence>
<keyword evidence="5 8" id="KW-0812">Transmembrane</keyword>
<evidence type="ECO:0000256" key="6">
    <source>
        <dbReference type="ARBA" id="ARBA00022989"/>
    </source>
</evidence>
<feature type="transmembrane region" description="Helical" evidence="8">
    <location>
        <begin position="166"/>
        <end position="187"/>
    </location>
</feature>
<evidence type="ECO:0000256" key="7">
    <source>
        <dbReference type="ARBA" id="ARBA00023136"/>
    </source>
</evidence>
<evidence type="ECO:0000256" key="5">
    <source>
        <dbReference type="ARBA" id="ARBA00022692"/>
    </source>
</evidence>
<feature type="transmembrane region" description="Helical" evidence="8">
    <location>
        <begin position="263"/>
        <end position="286"/>
    </location>
</feature>
<feature type="domain" description="ABC transmembrane type-1" evidence="9">
    <location>
        <begin position="80"/>
        <end position="286"/>
    </location>
</feature>
<dbReference type="GO" id="GO:0055085">
    <property type="term" value="P:transmembrane transport"/>
    <property type="evidence" value="ECO:0007669"/>
    <property type="project" value="InterPro"/>
</dbReference>
<dbReference type="PANTHER" id="PTHR42929:SF5">
    <property type="entry name" value="ABC TRANSPORTER PERMEASE PROTEIN"/>
    <property type="match status" value="1"/>
</dbReference>
<dbReference type="GO" id="GO:0005886">
    <property type="term" value="C:plasma membrane"/>
    <property type="evidence" value="ECO:0007669"/>
    <property type="project" value="UniProtKB-SubCell"/>
</dbReference>
<name>A4U8R9_9BACT</name>
<sequence length="298" mass="33784">MVKKTARQSEQLALLPVDQIHDGFIKIDKDWGDPAYWYAIKNASDYYTDYYLLWSLDLQRDQEREIVGVSPDRAIYVDVLLRTIEISFAVTLLCFLLGLPIAYLLATLPTRISNLLLILVLLPFWTSLLVRTTSWLVLLQNEGLINDLALWLGLWNEPQELIRNRFGVYVAMVHILLPFMVLPMYSVMKTINPWHMRAAASLGAPGWKAFLKVYFPQCMPGVAAGTLLVFILSLGYYITPALVGGPGDQMVSYWIVQNMGQTANWGLGAALSCVLLLLTLVMFFIYNRFVGVDRLKVN</sequence>
<protein>
    <submittedName>
        <fullName evidence="10">Permease</fullName>
    </submittedName>
</protein>
<dbReference type="SUPFAM" id="SSF161098">
    <property type="entry name" value="MetI-like"/>
    <property type="match status" value="1"/>
</dbReference>
<dbReference type="Pfam" id="PF00528">
    <property type="entry name" value="BPD_transp_1"/>
    <property type="match status" value="1"/>
</dbReference>
<dbReference type="PANTHER" id="PTHR42929">
    <property type="entry name" value="INNER MEMBRANE ABC TRANSPORTER PERMEASE PROTEIN YDCU-RELATED-RELATED"/>
    <property type="match status" value="1"/>
</dbReference>
<evidence type="ECO:0000256" key="8">
    <source>
        <dbReference type="RuleBase" id="RU363032"/>
    </source>
</evidence>
<comment type="similarity">
    <text evidence="2">Belongs to the binding-protein-dependent transport system permease family. CysTW subfamily.</text>
</comment>
<feature type="transmembrane region" description="Helical" evidence="8">
    <location>
        <begin position="222"/>
        <end position="243"/>
    </location>
</feature>
<keyword evidence="6 8" id="KW-1133">Transmembrane helix</keyword>
<dbReference type="EMBL" id="DQ438987">
    <property type="protein sequence ID" value="ABE03921.1"/>
    <property type="molecule type" value="Genomic_DNA"/>
</dbReference>
<accession>A4U8R9</accession>
<dbReference type="CDD" id="cd06261">
    <property type="entry name" value="TM_PBP2"/>
    <property type="match status" value="1"/>
</dbReference>
<keyword evidence="3 8" id="KW-0813">Transport</keyword>
<keyword evidence="7 8" id="KW-0472">Membrane</keyword>
<evidence type="ECO:0000313" key="10">
    <source>
        <dbReference type="EMBL" id="ABE03921.1"/>
    </source>
</evidence>
<dbReference type="InterPro" id="IPR000515">
    <property type="entry name" value="MetI-like"/>
</dbReference>
<dbReference type="Gene3D" id="1.10.3720.10">
    <property type="entry name" value="MetI-like"/>
    <property type="match status" value="1"/>
</dbReference>
<feature type="transmembrane region" description="Helical" evidence="8">
    <location>
        <begin position="115"/>
        <end position="138"/>
    </location>
</feature>
<evidence type="ECO:0000256" key="3">
    <source>
        <dbReference type="ARBA" id="ARBA00022448"/>
    </source>
</evidence>
<comment type="subcellular location">
    <subcellularLocation>
        <location evidence="1 8">Cell membrane</location>
        <topology evidence="1 8">Multi-pass membrane protein</topology>
    </subcellularLocation>
</comment>
<evidence type="ECO:0000256" key="4">
    <source>
        <dbReference type="ARBA" id="ARBA00022475"/>
    </source>
</evidence>
<evidence type="ECO:0000259" key="9">
    <source>
        <dbReference type="PROSITE" id="PS50928"/>
    </source>
</evidence>
<dbReference type="InterPro" id="IPR035906">
    <property type="entry name" value="MetI-like_sf"/>
</dbReference>
<organism evidence="10">
    <name type="scientific">Aplysina aerophoba bacterial symbiont clone pAPKS18</name>
    <dbReference type="NCBI Taxonomy" id="377637"/>
    <lineage>
        <taxon>Bacteria</taxon>
        <taxon>environmental samples</taxon>
    </lineage>
</organism>
<reference evidence="10" key="1">
    <citation type="journal article" date="2007" name="Appl. Environ. Microbiol.">
        <title>Widespread occurrence and genomic context of unusually small polyketide synthase genes in microbial consortia associated with marine sponges.</title>
        <authorList>
            <person name="Fieseler L."/>
            <person name="Hentschel U."/>
            <person name="Grozdanov L."/>
            <person name="Schirmer A."/>
            <person name="Wen G."/>
            <person name="Platzer M."/>
            <person name="Hrvatin S."/>
            <person name="Butzke D."/>
            <person name="Zimmermann K."/>
            <person name="Piel J."/>
        </authorList>
    </citation>
    <scope>NUCLEOTIDE SEQUENCE</scope>
</reference>
<proteinExistence type="inferred from homology"/>